<evidence type="ECO:0000313" key="3">
    <source>
        <dbReference type="Proteomes" id="UP001341840"/>
    </source>
</evidence>
<gene>
    <name evidence="2" type="ORF">PIB30_001668</name>
</gene>
<evidence type="ECO:0000313" key="2">
    <source>
        <dbReference type="EMBL" id="MED6142901.1"/>
    </source>
</evidence>
<dbReference type="Proteomes" id="UP001341840">
    <property type="component" value="Unassembled WGS sequence"/>
</dbReference>
<dbReference type="SUPFAM" id="SSF55658">
    <property type="entry name" value="L9 N-domain-like"/>
    <property type="match status" value="1"/>
</dbReference>
<organism evidence="2 3">
    <name type="scientific">Stylosanthes scabra</name>
    <dbReference type="NCBI Taxonomy" id="79078"/>
    <lineage>
        <taxon>Eukaryota</taxon>
        <taxon>Viridiplantae</taxon>
        <taxon>Streptophyta</taxon>
        <taxon>Embryophyta</taxon>
        <taxon>Tracheophyta</taxon>
        <taxon>Spermatophyta</taxon>
        <taxon>Magnoliopsida</taxon>
        <taxon>eudicotyledons</taxon>
        <taxon>Gunneridae</taxon>
        <taxon>Pentapetalae</taxon>
        <taxon>rosids</taxon>
        <taxon>fabids</taxon>
        <taxon>Fabales</taxon>
        <taxon>Fabaceae</taxon>
        <taxon>Papilionoideae</taxon>
        <taxon>50 kb inversion clade</taxon>
        <taxon>dalbergioids sensu lato</taxon>
        <taxon>Dalbergieae</taxon>
        <taxon>Pterocarpus clade</taxon>
        <taxon>Stylosanthes</taxon>
    </lineage>
</organism>
<dbReference type="Gene3D" id="3.40.970.10">
    <property type="entry name" value="Ribonuclease H1, N-terminal domain"/>
    <property type="match status" value="1"/>
</dbReference>
<dbReference type="EMBL" id="JASCZI010090624">
    <property type="protein sequence ID" value="MED6142901.1"/>
    <property type="molecule type" value="Genomic_DNA"/>
</dbReference>
<name>A0ABU6T3S8_9FABA</name>
<dbReference type="InterPro" id="IPR037056">
    <property type="entry name" value="RNase_H1_N_sf"/>
</dbReference>
<accession>A0ABU6T3S8</accession>
<keyword evidence="3" id="KW-1185">Reference proteome</keyword>
<comment type="caution">
    <text evidence="2">The sequence shown here is derived from an EMBL/GenBank/DDBJ whole genome shotgun (WGS) entry which is preliminary data.</text>
</comment>
<dbReference type="Pfam" id="PF01693">
    <property type="entry name" value="Cauli_VI"/>
    <property type="match status" value="1"/>
</dbReference>
<protein>
    <recommendedName>
        <fullName evidence="1">Ribonuclease H1 N-terminal domain-containing protein</fullName>
    </recommendedName>
</protein>
<feature type="domain" description="Ribonuclease H1 N-terminal" evidence="1">
    <location>
        <begin position="12"/>
        <end position="55"/>
    </location>
</feature>
<dbReference type="InterPro" id="IPR011320">
    <property type="entry name" value="RNase_H1_N"/>
</dbReference>
<sequence>MTLVEMEDGKNPFYAVRKGRVTGVYTSWSESERQVKGFKRCSYRGFFNLEETRAYVATDSREEAESTQCSEQGVHFGQHNLHQGEMRYCGFTFQSVQPVVVNADTSIKVSLTAIAATAEGTMGMARLNDFPNFYVDEMEMMLFSACNFFGIGSPIFLSQQCGTNLERIRFMYSFVLPPNDQGLELIAYGPPTTDERIARQEASFLLLEKLLKSKKYTIYMDSATQLDAATTDQVDDIAATVEVAVGAAAQVNAANDPIAETPKDDSQPTTKRTRCLSSDVWHYFDKIGVGNDGKERV</sequence>
<reference evidence="2 3" key="1">
    <citation type="journal article" date="2023" name="Plants (Basel)">
        <title>Bridging the Gap: Combining Genomics and Transcriptomics Approaches to Understand Stylosanthes scabra, an Orphan Legume from the Brazilian Caatinga.</title>
        <authorList>
            <person name="Ferreira-Neto J.R.C."/>
            <person name="da Silva M.D."/>
            <person name="Binneck E."/>
            <person name="de Melo N.F."/>
            <person name="da Silva R.H."/>
            <person name="de Melo A.L.T.M."/>
            <person name="Pandolfi V."/>
            <person name="Bustamante F.O."/>
            <person name="Brasileiro-Vidal A.C."/>
            <person name="Benko-Iseppon A.M."/>
        </authorList>
    </citation>
    <scope>NUCLEOTIDE SEQUENCE [LARGE SCALE GENOMIC DNA]</scope>
    <source>
        <tissue evidence="2">Leaves</tissue>
    </source>
</reference>
<proteinExistence type="predicted"/>
<evidence type="ECO:0000259" key="1">
    <source>
        <dbReference type="Pfam" id="PF01693"/>
    </source>
</evidence>
<dbReference type="InterPro" id="IPR009027">
    <property type="entry name" value="Ribosomal_bL9/RNase_H1_N"/>
</dbReference>